<evidence type="ECO:0000313" key="1">
    <source>
        <dbReference type="EMBL" id="KAJ7612261.1"/>
    </source>
</evidence>
<dbReference type="AlphaFoldDB" id="A0AAD7B6R4"/>
<organism evidence="1 2">
    <name type="scientific">Roridomyces roridus</name>
    <dbReference type="NCBI Taxonomy" id="1738132"/>
    <lineage>
        <taxon>Eukaryota</taxon>
        <taxon>Fungi</taxon>
        <taxon>Dikarya</taxon>
        <taxon>Basidiomycota</taxon>
        <taxon>Agaricomycotina</taxon>
        <taxon>Agaricomycetes</taxon>
        <taxon>Agaricomycetidae</taxon>
        <taxon>Agaricales</taxon>
        <taxon>Marasmiineae</taxon>
        <taxon>Mycenaceae</taxon>
        <taxon>Roridomyces</taxon>
    </lineage>
</organism>
<dbReference type="EMBL" id="JARKIF010000031">
    <property type="protein sequence ID" value="KAJ7612261.1"/>
    <property type="molecule type" value="Genomic_DNA"/>
</dbReference>
<accession>A0AAD7B6R4</accession>
<protein>
    <submittedName>
        <fullName evidence="1">Uncharacterized protein</fullName>
    </submittedName>
</protein>
<gene>
    <name evidence="1" type="ORF">FB45DRAFT_1037182</name>
</gene>
<comment type="caution">
    <text evidence="1">The sequence shown here is derived from an EMBL/GenBank/DDBJ whole genome shotgun (WGS) entry which is preliminary data.</text>
</comment>
<proteinExistence type="predicted"/>
<keyword evidence="2" id="KW-1185">Reference proteome</keyword>
<reference evidence="1" key="1">
    <citation type="submission" date="2023-03" db="EMBL/GenBank/DDBJ databases">
        <title>Massive genome expansion in bonnet fungi (Mycena s.s.) driven by repeated elements and novel gene families across ecological guilds.</title>
        <authorList>
            <consortium name="Lawrence Berkeley National Laboratory"/>
            <person name="Harder C.B."/>
            <person name="Miyauchi S."/>
            <person name="Viragh M."/>
            <person name="Kuo A."/>
            <person name="Thoen E."/>
            <person name="Andreopoulos B."/>
            <person name="Lu D."/>
            <person name="Skrede I."/>
            <person name="Drula E."/>
            <person name="Henrissat B."/>
            <person name="Morin E."/>
            <person name="Kohler A."/>
            <person name="Barry K."/>
            <person name="LaButti K."/>
            <person name="Morin E."/>
            <person name="Salamov A."/>
            <person name="Lipzen A."/>
            <person name="Mereny Z."/>
            <person name="Hegedus B."/>
            <person name="Baldrian P."/>
            <person name="Stursova M."/>
            <person name="Weitz H."/>
            <person name="Taylor A."/>
            <person name="Grigoriev I.V."/>
            <person name="Nagy L.G."/>
            <person name="Martin F."/>
            <person name="Kauserud H."/>
        </authorList>
    </citation>
    <scope>NUCLEOTIDE SEQUENCE</scope>
    <source>
        <strain evidence="1">9284</strain>
    </source>
</reference>
<evidence type="ECO:0000313" key="2">
    <source>
        <dbReference type="Proteomes" id="UP001221142"/>
    </source>
</evidence>
<name>A0AAD7B6R4_9AGAR</name>
<sequence length="241" mass="26153">MLDPTRIAPASCFLTLLHIRHCGTQNRYFSAGYCVKQYGVQHGALLEVCVSATVPATKLPPIVRRHVNAQNGWKATSTNAPRLYPRVKRQPLAGFGTATNPSYAHFFRRRIKPTDSISPSKSSSSSQPNPTRCYISPTTYYAPRAETEAAVVIAVHSLASLNKQMQSAYSPLLARAHGRVTLHAVALGGDSLTDVTHLAPFVLRTASSRCFDGLASIASEGPELVVRRLITATAGEHDHFC</sequence>
<dbReference type="Proteomes" id="UP001221142">
    <property type="component" value="Unassembled WGS sequence"/>
</dbReference>